<dbReference type="InterPro" id="IPR050222">
    <property type="entry name" value="MATE_MdtK"/>
</dbReference>
<feature type="transmembrane region" description="Helical" evidence="2">
    <location>
        <begin position="133"/>
        <end position="155"/>
    </location>
</feature>
<dbReference type="PANTHER" id="PTHR43298">
    <property type="entry name" value="MULTIDRUG RESISTANCE PROTEIN NORM-RELATED"/>
    <property type="match status" value="1"/>
</dbReference>
<name>A0A090CZ39_9BACT</name>
<accession>A0A090CZ39</accession>
<dbReference type="RefSeq" id="WP_041017678.1">
    <property type="nucleotide sequence ID" value="NZ_CCEJ010000005.1"/>
</dbReference>
<dbReference type="eggNOG" id="COG0534">
    <property type="taxonomic scope" value="Bacteria"/>
</dbReference>
<feature type="transmembrane region" description="Helical" evidence="2">
    <location>
        <begin position="394"/>
        <end position="413"/>
    </location>
</feature>
<dbReference type="STRING" id="1437425.CSEC_1327"/>
<keyword evidence="2" id="KW-0812">Transmembrane</keyword>
<dbReference type="PANTHER" id="PTHR43298:SF2">
    <property type="entry name" value="FMN_FAD EXPORTER YEEO-RELATED"/>
    <property type="match status" value="1"/>
</dbReference>
<feature type="transmembrane region" description="Helical" evidence="2">
    <location>
        <begin position="320"/>
        <end position="342"/>
    </location>
</feature>
<feature type="transmembrane region" description="Helical" evidence="2">
    <location>
        <begin position="99"/>
        <end position="121"/>
    </location>
</feature>
<dbReference type="CDD" id="cd13133">
    <property type="entry name" value="MATE_like_7"/>
    <property type="match status" value="1"/>
</dbReference>
<comment type="caution">
    <text evidence="3">The sequence shown here is derived from an EMBL/GenBank/DDBJ whole genome shotgun (WGS) entry which is preliminary data.</text>
</comment>
<evidence type="ECO:0000313" key="4">
    <source>
        <dbReference type="Proteomes" id="UP000031552"/>
    </source>
</evidence>
<feature type="transmembrane region" description="Helical" evidence="2">
    <location>
        <begin position="196"/>
        <end position="218"/>
    </location>
</feature>
<reference evidence="3" key="2">
    <citation type="submission" date="2014-09" db="EMBL/GenBank/DDBJ databases">
        <title>Criblamydia sequanensis harbors a mega-plasmid encoding arsenite resistance.</title>
        <authorList>
            <person name="Bertelli C."/>
            <person name="Goesmann A."/>
            <person name="Greub G."/>
        </authorList>
    </citation>
    <scope>NUCLEOTIDE SEQUENCE [LARGE SCALE GENOMIC DNA]</scope>
    <source>
        <strain evidence="3">CRIB-18</strain>
    </source>
</reference>
<dbReference type="GO" id="GO:0042910">
    <property type="term" value="F:xenobiotic transmembrane transporter activity"/>
    <property type="evidence" value="ECO:0007669"/>
    <property type="project" value="InterPro"/>
</dbReference>
<feature type="transmembrane region" description="Helical" evidence="2">
    <location>
        <begin position="362"/>
        <end position="382"/>
    </location>
</feature>
<proteinExistence type="predicted"/>
<feature type="transmembrane region" description="Helical" evidence="2">
    <location>
        <begin position="425"/>
        <end position="445"/>
    </location>
</feature>
<evidence type="ECO:0000313" key="3">
    <source>
        <dbReference type="EMBL" id="CDR34147.1"/>
    </source>
</evidence>
<keyword evidence="4" id="KW-1185">Reference proteome</keyword>
<dbReference type="GO" id="GO:0015297">
    <property type="term" value="F:antiporter activity"/>
    <property type="evidence" value="ECO:0007669"/>
    <property type="project" value="InterPro"/>
</dbReference>
<dbReference type="InterPro" id="IPR002528">
    <property type="entry name" value="MATE_fam"/>
</dbReference>
<protein>
    <submittedName>
        <fullName evidence="3">Multidrug efflux transporter</fullName>
    </submittedName>
</protein>
<keyword evidence="2" id="KW-0472">Membrane</keyword>
<feature type="transmembrane region" description="Helical" evidence="2">
    <location>
        <begin position="20"/>
        <end position="38"/>
    </location>
</feature>
<organism evidence="3 4">
    <name type="scientific">Candidatus Criblamydia sequanensis CRIB-18</name>
    <dbReference type="NCBI Taxonomy" id="1437425"/>
    <lineage>
        <taxon>Bacteria</taxon>
        <taxon>Pseudomonadati</taxon>
        <taxon>Chlamydiota</taxon>
        <taxon>Chlamydiia</taxon>
        <taxon>Parachlamydiales</taxon>
        <taxon>Candidatus Criblamydiaceae</taxon>
        <taxon>Candidatus Criblamydia</taxon>
    </lineage>
</organism>
<keyword evidence="1" id="KW-0813">Transport</keyword>
<gene>
    <name evidence="3" type="ORF">CSEC_1327</name>
</gene>
<feature type="transmembrane region" description="Helical" evidence="2">
    <location>
        <begin position="162"/>
        <end position="184"/>
    </location>
</feature>
<evidence type="ECO:0000256" key="1">
    <source>
        <dbReference type="ARBA" id="ARBA00022448"/>
    </source>
</evidence>
<dbReference type="GO" id="GO:0005886">
    <property type="term" value="C:plasma membrane"/>
    <property type="evidence" value="ECO:0007669"/>
    <property type="project" value="TreeGrafter"/>
</dbReference>
<reference evidence="3" key="1">
    <citation type="submission" date="2013-12" db="EMBL/GenBank/DDBJ databases">
        <authorList>
            <person name="Linke B."/>
        </authorList>
    </citation>
    <scope>NUCLEOTIDE SEQUENCE [LARGE SCALE GENOMIC DNA]</scope>
    <source>
        <strain evidence="3">CRIB-18</strain>
    </source>
</reference>
<dbReference type="Proteomes" id="UP000031552">
    <property type="component" value="Unassembled WGS sequence"/>
</dbReference>
<dbReference type="Pfam" id="PF01554">
    <property type="entry name" value="MatE"/>
    <property type="match status" value="2"/>
</dbReference>
<feature type="transmembrane region" description="Helical" evidence="2">
    <location>
        <begin position="58"/>
        <end position="79"/>
    </location>
</feature>
<dbReference type="AlphaFoldDB" id="A0A090CZ39"/>
<evidence type="ECO:0000256" key="2">
    <source>
        <dbReference type="SAM" id="Phobius"/>
    </source>
</evidence>
<keyword evidence="2" id="KW-1133">Transmembrane helix</keyword>
<dbReference type="EMBL" id="CCEJ010000005">
    <property type="protein sequence ID" value="CDR34147.1"/>
    <property type="molecule type" value="Genomic_DNA"/>
</dbReference>
<dbReference type="OrthoDB" id="9780160at2"/>
<sequence>MPHSYQLTRYPLGSLREIWALSWPLILSLFSASLMHFSDRILLSHYSIDTLNAATTSGTAAYSLLILPLSLAGISQVFVGRFHGKNKLRECGKPVWQMIFFSLMTIPIFVLLGSIFPEVYFKDSRIKSEETLYFSWLLFFSPIFCLNAALCGFFTGTGKVKIVTICIVLANALNIFLDLILIYGKFYFPELGIKGAVLATGIAESLATFLLFAIFLSNKNRRLYHTLKPSWDFRLFKESFKVGLPAGLGVAIEVNAHFLFMKMISYTGEIELSIASLLQSLYFLVMFLPEGLSKAVTAISSNLIGGQESKPIFKMLKSAFILHTIFFTFLASFLFFFFSSVLETFFIADLAFMKNPQFIEKASSSFLYFLLFFLVNGFSKILTGHLTAAKDTRFILKVESLLILVAYLLPLYYALMVSDGGVKEAWAIFFFHSFFSFLIFGRRYLSSKWAIGEKDAIKAEEA</sequence>